<dbReference type="InterPro" id="IPR036286">
    <property type="entry name" value="LexA/Signal_pep-like_sf"/>
</dbReference>
<organism evidence="2">
    <name type="scientific">marine metagenome</name>
    <dbReference type="NCBI Taxonomy" id="408172"/>
    <lineage>
        <taxon>unclassified sequences</taxon>
        <taxon>metagenomes</taxon>
        <taxon>ecological metagenomes</taxon>
    </lineage>
</organism>
<evidence type="ECO:0000313" key="2">
    <source>
        <dbReference type="EMBL" id="SVB32171.1"/>
    </source>
</evidence>
<gene>
    <name evidence="2" type="ORF">METZ01_LOCUS185025</name>
</gene>
<protein>
    <recommendedName>
        <fullName evidence="1">Peptidase S26 domain-containing protein</fullName>
    </recommendedName>
</protein>
<feature type="domain" description="Peptidase S26" evidence="1">
    <location>
        <begin position="6"/>
        <end position="43"/>
    </location>
</feature>
<dbReference type="SUPFAM" id="SSF51306">
    <property type="entry name" value="LexA/Signal peptidase"/>
    <property type="match status" value="1"/>
</dbReference>
<dbReference type="EMBL" id="UINC01037133">
    <property type="protein sequence ID" value="SVB32171.1"/>
    <property type="molecule type" value="Genomic_DNA"/>
</dbReference>
<dbReference type="GO" id="GO:0004252">
    <property type="term" value="F:serine-type endopeptidase activity"/>
    <property type="evidence" value="ECO:0007669"/>
    <property type="project" value="InterPro"/>
</dbReference>
<name>A0A382D383_9ZZZZ</name>
<dbReference type="CDD" id="cd06530">
    <property type="entry name" value="S26_SPase_I"/>
    <property type="match status" value="1"/>
</dbReference>
<reference evidence="2" key="1">
    <citation type="submission" date="2018-05" db="EMBL/GenBank/DDBJ databases">
        <authorList>
            <person name="Lanie J.A."/>
            <person name="Ng W.-L."/>
            <person name="Kazmierczak K.M."/>
            <person name="Andrzejewski T.M."/>
            <person name="Davidsen T.M."/>
            <person name="Wayne K.J."/>
            <person name="Tettelin H."/>
            <person name="Glass J.I."/>
            <person name="Rusch D."/>
            <person name="Podicherti R."/>
            <person name="Tsui H.-C.T."/>
            <person name="Winkler M.E."/>
        </authorList>
    </citation>
    <scope>NUCLEOTIDE SEQUENCE</scope>
</reference>
<feature type="non-terminal residue" evidence="2">
    <location>
        <position position="1"/>
    </location>
</feature>
<dbReference type="AlphaFoldDB" id="A0A382D383"/>
<dbReference type="Gene3D" id="2.10.109.10">
    <property type="entry name" value="Umud Fragment, subunit A"/>
    <property type="match status" value="1"/>
</dbReference>
<accession>A0A382D383</accession>
<evidence type="ECO:0000259" key="1">
    <source>
        <dbReference type="Pfam" id="PF10502"/>
    </source>
</evidence>
<dbReference type="InterPro" id="IPR019533">
    <property type="entry name" value="Peptidase_S26"/>
</dbReference>
<dbReference type="Pfam" id="PF10502">
    <property type="entry name" value="Peptidase_S26"/>
    <property type="match status" value="1"/>
</dbReference>
<proteinExistence type="predicted"/>
<dbReference type="GO" id="GO:0006465">
    <property type="term" value="P:signal peptide processing"/>
    <property type="evidence" value="ECO:0007669"/>
    <property type="project" value="InterPro"/>
</dbReference>
<sequence>DEYILTQNYFWAMGDNRDDSLDSRYWGFIPENFVLGEALFVYFSLNLDTWIPRFDRVGTMIR</sequence>